<name>A0A1H2NAT3_9PSED</name>
<sequence length="122" mass="13032">MSDASPCLKCGACCSHFRVSFFWDKCASAGGTVPDDLVVQITPSRVAMIGTDSKPVRCCSLIGDVGMGTRCSIYHQRSSVCREFEASWSQGEANTDCDAARVAFGLAPLEQPIHDLDLPISA</sequence>
<evidence type="ECO:0000313" key="2">
    <source>
        <dbReference type="Proteomes" id="UP000198600"/>
    </source>
</evidence>
<gene>
    <name evidence="1" type="ORF">SAMN05216202_3350</name>
</gene>
<evidence type="ECO:0008006" key="3">
    <source>
        <dbReference type="Google" id="ProtNLM"/>
    </source>
</evidence>
<dbReference type="AlphaFoldDB" id="A0A1H2NAT3"/>
<dbReference type="EMBL" id="LT629802">
    <property type="protein sequence ID" value="SDV02579.1"/>
    <property type="molecule type" value="Genomic_DNA"/>
</dbReference>
<accession>A0A1H2NAT3</accession>
<protein>
    <recommendedName>
        <fullName evidence="3">Zinc-or iron-chelating domain-containing protein</fullName>
    </recommendedName>
</protein>
<dbReference type="STRING" id="46679.SAMN05216202_3350"/>
<evidence type="ECO:0000313" key="1">
    <source>
        <dbReference type="EMBL" id="SDV02579.1"/>
    </source>
</evidence>
<dbReference type="Proteomes" id="UP000198600">
    <property type="component" value="Chromosome I"/>
</dbReference>
<proteinExistence type="predicted"/>
<organism evidence="1 2">
    <name type="scientific">Pseudomonas mucidolens</name>
    <dbReference type="NCBI Taxonomy" id="46679"/>
    <lineage>
        <taxon>Bacteria</taxon>
        <taxon>Pseudomonadati</taxon>
        <taxon>Pseudomonadota</taxon>
        <taxon>Gammaproteobacteria</taxon>
        <taxon>Pseudomonadales</taxon>
        <taxon>Pseudomonadaceae</taxon>
        <taxon>Pseudomonas</taxon>
    </lineage>
</organism>
<reference evidence="2" key="1">
    <citation type="submission" date="2016-10" db="EMBL/GenBank/DDBJ databases">
        <authorList>
            <person name="Varghese N."/>
            <person name="Submissions S."/>
        </authorList>
    </citation>
    <scope>NUCLEOTIDE SEQUENCE [LARGE SCALE GENOMIC DNA]</scope>
    <source>
        <strain evidence="2">LMG 2223</strain>
    </source>
</reference>
<keyword evidence="2" id="KW-1185">Reference proteome</keyword>
<dbReference type="InterPro" id="IPR005358">
    <property type="entry name" value="Puta_zinc/iron-chelating_dom"/>
</dbReference>
<dbReference type="RefSeq" id="WP_084377060.1">
    <property type="nucleotide sequence ID" value="NZ_LS483433.1"/>
</dbReference>
<dbReference type="Pfam" id="PF03692">
    <property type="entry name" value="CxxCxxCC"/>
    <property type="match status" value="1"/>
</dbReference>
<dbReference type="OrthoDB" id="196483at2"/>